<feature type="transmembrane region" description="Helical" evidence="1">
    <location>
        <begin position="67"/>
        <end position="87"/>
    </location>
</feature>
<dbReference type="Pfam" id="PF09900">
    <property type="entry name" value="DUF2127"/>
    <property type="match status" value="1"/>
</dbReference>
<organism evidence="2 3">
    <name type="scientific">Sulfitobacter porphyrae</name>
    <dbReference type="NCBI Taxonomy" id="1246864"/>
    <lineage>
        <taxon>Bacteria</taxon>
        <taxon>Pseudomonadati</taxon>
        <taxon>Pseudomonadota</taxon>
        <taxon>Alphaproteobacteria</taxon>
        <taxon>Rhodobacterales</taxon>
        <taxon>Roseobacteraceae</taxon>
        <taxon>Sulfitobacter</taxon>
    </lineage>
</organism>
<sequence>MERHGADRVGHVIFVITLLGKGVLGAVQIAAGIAIVLGLARHLPEVAQWLVGAELAADPNDWLARHVIALAHGFPPGEMTFYAIYFLMHGALHLSVVVALLAGVIWAYPAAIATLVGFILYQGAEWVHVGGIVLPVLTLIDVVVIYLTLREWRARQAG</sequence>
<feature type="transmembrane region" description="Helical" evidence="1">
    <location>
        <begin position="94"/>
        <end position="120"/>
    </location>
</feature>
<name>A0ABW2B0U2_9RHOB</name>
<evidence type="ECO:0000313" key="3">
    <source>
        <dbReference type="Proteomes" id="UP001596353"/>
    </source>
</evidence>
<evidence type="ECO:0000313" key="2">
    <source>
        <dbReference type="EMBL" id="MFC6759204.1"/>
    </source>
</evidence>
<feature type="transmembrane region" description="Helical" evidence="1">
    <location>
        <begin position="12"/>
        <end position="40"/>
    </location>
</feature>
<gene>
    <name evidence="2" type="ORF">ACFQFQ_06375</name>
</gene>
<protein>
    <submittedName>
        <fullName evidence="2">DUF2127 domain-containing protein</fullName>
    </submittedName>
</protein>
<accession>A0ABW2B0U2</accession>
<dbReference type="EMBL" id="JBHSWG010000001">
    <property type="protein sequence ID" value="MFC6759204.1"/>
    <property type="molecule type" value="Genomic_DNA"/>
</dbReference>
<evidence type="ECO:0000256" key="1">
    <source>
        <dbReference type="SAM" id="Phobius"/>
    </source>
</evidence>
<dbReference type="InterPro" id="IPR021125">
    <property type="entry name" value="DUF2127"/>
</dbReference>
<keyword evidence="1" id="KW-0812">Transmembrane</keyword>
<proteinExistence type="predicted"/>
<keyword evidence="1" id="KW-1133">Transmembrane helix</keyword>
<feature type="transmembrane region" description="Helical" evidence="1">
    <location>
        <begin position="126"/>
        <end position="149"/>
    </location>
</feature>
<comment type="caution">
    <text evidence="2">The sequence shown here is derived from an EMBL/GenBank/DDBJ whole genome shotgun (WGS) entry which is preliminary data.</text>
</comment>
<keyword evidence="3" id="KW-1185">Reference proteome</keyword>
<keyword evidence="1" id="KW-0472">Membrane</keyword>
<reference evidence="3" key="1">
    <citation type="journal article" date="2019" name="Int. J. Syst. Evol. Microbiol.">
        <title>The Global Catalogue of Microorganisms (GCM) 10K type strain sequencing project: providing services to taxonomists for standard genome sequencing and annotation.</title>
        <authorList>
            <consortium name="The Broad Institute Genomics Platform"/>
            <consortium name="The Broad Institute Genome Sequencing Center for Infectious Disease"/>
            <person name="Wu L."/>
            <person name="Ma J."/>
        </authorList>
    </citation>
    <scope>NUCLEOTIDE SEQUENCE [LARGE SCALE GENOMIC DNA]</scope>
    <source>
        <strain evidence="3">CCUG 66188</strain>
    </source>
</reference>
<dbReference type="Proteomes" id="UP001596353">
    <property type="component" value="Unassembled WGS sequence"/>
</dbReference>